<dbReference type="Proteomes" id="UP000001062">
    <property type="component" value="Chromosome"/>
</dbReference>
<keyword evidence="3" id="KW-1185">Reference proteome</keyword>
<accession>F2K210</accession>
<name>F2K210_MARM1</name>
<dbReference type="RefSeq" id="WP_013659909.1">
    <property type="nucleotide sequence ID" value="NC_015276.1"/>
</dbReference>
<dbReference type="PATRIC" id="fig|717774.3.peg.748"/>
<dbReference type="EMBL" id="CP002583">
    <property type="protein sequence ID" value="ADZ90004.1"/>
    <property type="molecule type" value="Genomic_DNA"/>
</dbReference>
<proteinExistence type="predicted"/>
<dbReference type="InterPro" id="IPR008136">
    <property type="entry name" value="CinA_C"/>
</dbReference>
<dbReference type="HOGENOM" id="CLU_030805_1_1_6"/>
<dbReference type="Gene3D" id="3.90.950.20">
    <property type="entry name" value="CinA-like"/>
    <property type="match status" value="1"/>
</dbReference>
<dbReference type="eggNOG" id="COG1546">
    <property type="taxonomic scope" value="Bacteria"/>
</dbReference>
<protein>
    <submittedName>
        <fullName evidence="2">CinA domain protein</fullName>
    </submittedName>
</protein>
<dbReference type="AlphaFoldDB" id="F2K210"/>
<dbReference type="STRING" id="717774.Marme_0721"/>
<dbReference type="OrthoDB" id="9801454at2"/>
<sequence length="163" mass="16997">MNDLEREINDLATQAAGLLIARGWMLVTAESCTGGLIGASCTELAGSSAWFFGGVISYDNAAKMKGLNVSEQTLIDHGAVSEKTVKQMCAGALNLGGDLAVAVSGVAGPSGGTTEKPVGCVYIGWQKKGQEAQIERCQFDGDRKDVRLKTVVKALEGVVTFAK</sequence>
<gene>
    <name evidence="2" type="ordered locus">Marme_0721</name>
</gene>
<evidence type="ECO:0000313" key="3">
    <source>
        <dbReference type="Proteomes" id="UP000001062"/>
    </source>
</evidence>
<dbReference type="InterPro" id="IPR036653">
    <property type="entry name" value="CinA-like_C"/>
</dbReference>
<reference evidence="2 3" key="1">
    <citation type="journal article" date="2012" name="Stand. Genomic Sci.">
        <title>Complete genome sequence of the melanogenic marine bacterium Marinomonas mediterranea type strain (MMB-1(T)).</title>
        <authorList>
            <person name="Lucas-Elio P."/>
            <person name="Goodwin L."/>
            <person name="Woyke T."/>
            <person name="Pitluck S."/>
            <person name="Nolan M."/>
            <person name="Kyrpides N.C."/>
            <person name="Detter J.C."/>
            <person name="Copeland A."/>
            <person name="Teshima H."/>
            <person name="Bruce D."/>
            <person name="Detter C."/>
            <person name="Tapia R."/>
            <person name="Han S."/>
            <person name="Land M.L."/>
            <person name="Ivanova N."/>
            <person name="Mikhailova N."/>
            <person name="Johnston A.W."/>
            <person name="Sanchez-Amat A."/>
        </authorList>
    </citation>
    <scope>NUCLEOTIDE SEQUENCE [LARGE SCALE GENOMIC DNA]</scope>
    <source>
        <strain evidence="3">ATCC 700492 / JCM 21426 / NBRC 103028 / MMB-1</strain>
    </source>
</reference>
<organism evidence="2 3">
    <name type="scientific">Marinomonas mediterranea (strain ATCC 700492 / JCM 21426 / NBRC 103028 / MMB-1)</name>
    <dbReference type="NCBI Taxonomy" id="717774"/>
    <lineage>
        <taxon>Bacteria</taxon>
        <taxon>Pseudomonadati</taxon>
        <taxon>Pseudomonadota</taxon>
        <taxon>Gammaproteobacteria</taxon>
        <taxon>Oceanospirillales</taxon>
        <taxon>Oceanospirillaceae</taxon>
        <taxon>Marinomonas</taxon>
    </lineage>
</organism>
<dbReference type="NCBIfam" id="TIGR00199">
    <property type="entry name" value="PncC_domain"/>
    <property type="match status" value="1"/>
</dbReference>
<evidence type="ECO:0000313" key="2">
    <source>
        <dbReference type="EMBL" id="ADZ90004.1"/>
    </source>
</evidence>
<dbReference type="SUPFAM" id="SSF142433">
    <property type="entry name" value="CinA-like"/>
    <property type="match status" value="1"/>
</dbReference>
<feature type="domain" description="CinA C-terminal" evidence="1">
    <location>
        <begin position="10"/>
        <end position="158"/>
    </location>
</feature>
<dbReference type="Pfam" id="PF02464">
    <property type="entry name" value="CinA"/>
    <property type="match status" value="1"/>
</dbReference>
<evidence type="ECO:0000259" key="1">
    <source>
        <dbReference type="Pfam" id="PF02464"/>
    </source>
</evidence>
<dbReference type="KEGG" id="mme:Marme_0721"/>